<dbReference type="Proteomes" id="UP000325902">
    <property type="component" value="Unassembled WGS sequence"/>
</dbReference>
<evidence type="ECO:0000313" key="3">
    <source>
        <dbReference type="EMBL" id="KAB2573846.1"/>
    </source>
</evidence>
<gene>
    <name evidence="3" type="primary">TIC32_1</name>
    <name evidence="3" type="ORF">DBV05_g7543</name>
</gene>
<dbReference type="Pfam" id="PF00106">
    <property type="entry name" value="adh_short"/>
    <property type="match status" value="1"/>
</dbReference>
<evidence type="ECO:0000313" key="4">
    <source>
        <dbReference type="Proteomes" id="UP000325902"/>
    </source>
</evidence>
<evidence type="ECO:0000256" key="2">
    <source>
        <dbReference type="RuleBase" id="RU000363"/>
    </source>
</evidence>
<comment type="similarity">
    <text evidence="2">Belongs to the short-chain dehydrogenases/reductases (SDR) family.</text>
</comment>
<sequence length="350" mass="37274">MTSHPDWGVRTKATDAARAFSSQIKDRYILITGVSRTSIGEALALAIAAQGPALLILASRTRSRLDEVAAEIRSIRPATAVMTVQVDLLSQDSVRRAAAQISAAVPRLDVLVNNAGMVTQTRRTSPDGVEAQFATNHLGPFLLTNLLAPKLLAAAGVVAAAADGHGSVASARVVNVSSLGLRLSPVRFHDYNVEGKEVPPEERGPPDDKVPKGFIAASEDGYRGFVAYGQSKTANVLFAVGLTERLKGRGVLAFAVHPGSIWTNLSRDLNDEGYATIASTAKDWKSPDEGASTIVVAAFDPALNEPSGTFLSDCQYFEPPAYATDPEIAEKLWSLSEELVHEKFDPLSKL</sequence>
<dbReference type="EMBL" id="VCHE01000052">
    <property type="protein sequence ID" value="KAB2573846.1"/>
    <property type="molecule type" value="Genomic_DNA"/>
</dbReference>
<evidence type="ECO:0000256" key="1">
    <source>
        <dbReference type="ARBA" id="ARBA00023002"/>
    </source>
</evidence>
<dbReference type="PANTHER" id="PTHR43157">
    <property type="entry name" value="PHOSPHATIDYLINOSITOL-GLYCAN BIOSYNTHESIS CLASS F PROTEIN-RELATED"/>
    <property type="match status" value="1"/>
</dbReference>
<dbReference type="PRINTS" id="PR00081">
    <property type="entry name" value="GDHRDH"/>
</dbReference>
<dbReference type="Gene3D" id="3.40.50.720">
    <property type="entry name" value="NAD(P)-binding Rossmann-like Domain"/>
    <property type="match status" value="1"/>
</dbReference>
<keyword evidence="4" id="KW-1185">Reference proteome</keyword>
<dbReference type="SUPFAM" id="SSF51735">
    <property type="entry name" value="NAD(P)-binding Rossmann-fold domains"/>
    <property type="match status" value="1"/>
</dbReference>
<reference evidence="3 4" key="1">
    <citation type="journal article" date="2019" name="Sci. Rep.">
        <title>A multi-omics analysis of the grapevine pathogen Lasiodiplodia theobromae reveals that temperature affects the expression of virulence- and pathogenicity-related genes.</title>
        <authorList>
            <person name="Felix C."/>
            <person name="Meneses R."/>
            <person name="Goncalves M.F.M."/>
            <person name="Tilleman L."/>
            <person name="Duarte A.S."/>
            <person name="Jorrin-Novo J.V."/>
            <person name="Van de Peer Y."/>
            <person name="Deforce D."/>
            <person name="Van Nieuwerburgh F."/>
            <person name="Esteves A.C."/>
            <person name="Alves A."/>
        </authorList>
    </citation>
    <scope>NUCLEOTIDE SEQUENCE [LARGE SCALE GENOMIC DNA]</scope>
    <source>
        <strain evidence="3 4">LA-SOL3</strain>
    </source>
</reference>
<name>A0A5N5D7R2_9PEZI</name>
<dbReference type="OrthoDB" id="191139at2759"/>
<protein>
    <submittedName>
        <fullName evidence="3">Short-chain dehydrogenase TIC 32</fullName>
    </submittedName>
</protein>
<keyword evidence="1" id="KW-0560">Oxidoreductase</keyword>
<comment type="caution">
    <text evidence="3">The sequence shown here is derived from an EMBL/GenBank/DDBJ whole genome shotgun (WGS) entry which is preliminary data.</text>
</comment>
<dbReference type="InterPro" id="IPR036291">
    <property type="entry name" value="NAD(P)-bd_dom_sf"/>
</dbReference>
<accession>A0A5N5D7R2</accession>
<dbReference type="PRINTS" id="PR00080">
    <property type="entry name" value="SDRFAMILY"/>
</dbReference>
<organism evidence="3 4">
    <name type="scientific">Lasiodiplodia theobromae</name>
    <dbReference type="NCBI Taxonomy" id="45133"/>
    <lineage>
        <taxon>Eukaryota</taxon>
        <taxon>Fungi</taxon>
        <taxon>Dikarya</taxon>
        <taxon>Ascomycota</taxon>
        <taxon>Pezizomycotina</taxon>
        <taxon>Dothideomycetes</taxon>
        <taxon>Dothideomycetes incertae sedis</taxon>
        <taxon>Botryosphaeriales</taxon>
        <taxon>Botryosphaeriaceae</taxon>
        <taxon>Lasiodiplodia</taxon>
    </lineage>
</organism>
<proteinExistence type="inferred from homology"/>
<dbReference type="InterPro" id="IPR002347">
    <property type="entry name" value="SDR_fam"/>
</dbReference>
<dbReference type="AlphaFoldDB" id="A0A5N5D7R2"/>
<dbReference type="GO" id="GO:0016491">
    <property type="term" value="F:oxidoreductase activity"/>
    <property type="evidence" value="ECO:0007669"/>
    <property type="project" value="UniProtKB-KW"/>
</dbReference>
<dbReference type="PANTHER" id="PTHR43157:SF31">
    <property type="entry name" value="PHOSPHATIDYLINOSITOL-GLYCAN BIOSYNTHESIS CLASS F PROTEIN"/>
    <property type="match status" value="1"/>
</dbReference>